<accession>A0A2S6I3K7</accession>
<keyword evidence="2" id="KW-1185">Reference proteome</keyword>
<organism evidence="1 2">
    <name type="scientific">Neolewinella xylanilytica</name>
    <dbReference type="NCBI Taxonomy" id="1514080"/>
    <lineage>
        <taxon>Bacteria</taxon>
        <taxon>Pseudomonadati</taxon>
        <taxon>Bacteroidota</taxon>
        <taxon>Saprospiria</taxon>
        <taxon>Saprospirales</taxon>
        <taxon>Lewinellaceae</taxon>
        <taxon>Neolewinella</taxon>
    </lineage>
</organism>
<dbReference type="OrthoDB" id="9850367at2"/>
<dbReference type="Proteomes" id="UP000237662">
    <property type="component" value="Unassembled WGS sequence"/>
</dbReference>
<comment type="caution">
    <text evidence="1">The sequence shown here is derived from an EMBL/GenBank/DDBJ whole genome shotgun (WGS) entry which is preliminary data.</text>
</comment>
<protein>
    <submittedName>
        <fullName evidence="1">Uncharacterized protein</fullName>
    </submittedName>
</protein>
<proteinExistence type="predicted"/>
<gene>
    <name evidence="1" type="ORF">CLV84_2663</name>
</gene>
<name>A0A2S6I3K7_9BACT</name>
<dbReference type="AlphaFoldDB" id="A0A2S6I3K7"/>
<sequence length="244" mass="26926">MNNQMLAEYGLSVSEYYEALRQVVDERFQDAPYRELDATVTPAIERMAPEEKDEFFGALAAIAAPFIGKAIGFGAKKVAGIAVQQLRYQVRKVADPRSRVSHLLKLINDPRLKRLLAGNLLNRVSPKGPIGRQRIRHVRQRAGKQEFTEVNLSEYVNLFNLLAGPATSTRTADQRTSSIGNESAETGQGSLEASLQKLYGPELVVQESSDTSSGFQSKSDFGVGNSSEAALWGDEFAYDESIYF</sequence>
<dbReference type="RefSeq" id="WP_104420247.1">
    <property type="nucleotide sequence ID" value="NZ_PTJC01000006.1"/>
</dbReference>
<dbReference type="EMBL" id="PTJC01000006">
    <property type="protein sequence ID" value="PPK85757.1"/>
    <property type="molecule type" value="Genomic_DNA"/>
</dbReference>
<evidence type="ECO:0000313" key="2">
    <source>
        <dbReference type="Proteomes" id="UP000237662"/>
    </source>
</evidence>
<evidence type="ECO:0000313" key="1">
    <source>
        <dbReference type="EMBL" id="PPK85757.1"/>
    </source>
</evidence>
<reference evidence="1 2" key="1">
    <citation type="submission" date="2018-02" db="EMBL/GenBank/DDBJ databases">
        <title>Genomic Encyclopedia of Archaeal and Bacterial Type Strains, Phase II (KMG-II): from individual species to whole genera.</title>
        <authorList>
            <person name="Goeker M."/>
        </authorList>
    </citation>
    <scope>NUCLEOTIDE SEQUENCE [LARGE SCALE GENOMIC DNA]</scope>
    <source>
        <strain evidence="1 2">DSM 29526</strain>
    </source>
</reference>